<dbReference type="SUPFAM" id="SSF47954">
    <property type="entry name" value="Cyclin-like"/>
    <property type="match status" value="2"/>
</dbReference>
<feature type="region of interest" description="Disordered" evidence="2">
    <location>
        <begin position="511"/>
        <end position="542"/>
    </location>
</feature>
<feature type="compositionally biased region" description="Polar residues" evidence="2">
    <location>
        <begin position="346"/>
        <end position="377"/>
    </location>
</feature>
<dbReference type="OrthoDB" id="79090at2759"/>
<evidence type="ECO:0000313" key="4">
    <source>
        <dbReference type="Proteomes" id="UP000887013"/>
    </source>
</evidence>
<dbReference type="AlphaFoldDB" id="A0A8X6QMV1"/>
<feature type="compositionally biased region" description="Polar residues" evidence="2">
    <location>
        <begin position="264"/>
        <end position="280"/>
    </location>
</feature>
<dbReference type="InterPro" id="IPR043198">
    <property type="entry name" value="Cyclin/Ssn8"/>
</dbReference>
<dbReference type="InterPro" id="IPR036915">
    <property type="entry name" value="Cyclin-like_sf"/>
</dbReference>
<feature type="region of interest" description="Disordered" evidence="2">
    <location>
        <begin position="256"/>
        <end position="281"/>
    </location>
</feature>
<dbReference type="Proteomes" id="UP000887013">
    <property type="component" value="Unassembled WGS sequence"/>
</dbReference>
<evidence type="ECO:0000256" key="1">
    <source>
        <dbReference type="ARBA" id="ARBA00023127"/>
    </source>
</evidence>
<dbReference type="EMBL" id="BMAW01083363">
    <property type="protein sequence ID" value="GFU33568.1"/>
    <property type="molecule type" value="Genomic_DNA"/>
</dbReference>
<sequence>MEVGIRYVLEAAIKTEQNMEITSRALIIYHHFMRSAGDVFYDPSIVAPAALYLSCKVSEKEIDIDTIVTLFYHIVNKSLDDFTTDSMKFKVLRQSFITMTFLMQRMLEFTQKYRIAHEFFIPFLTILLPRARHIIGFREIMGDTCLSFMSDLYTNKVCLNYKPEHIAIASMDAALHIQGFLKDLEVIEPWYEGFCTDLTEDKVNEIKQQIFKLYKNEKTIRPTSEIKNVSLSTSRTLSQKKRKALIVSEDTRSASKRRALSISDRPSSELNGTSSFSDTPYRSLEIGPSLSDKSFSPLVRASSSSNDSSSSRSSSSGSSSDGSPSQSRNSSLLNRPFSHLGKTALSPANSRSPQLDKTSFQTSVILAERPSSQLEDITSSDEEGEVLNSSSSFSQLEKTPSFSDRPSPQLEGVLSTSDRPLSQLEGALSSSDRPSSQLEKALSISETTSQLEKTVCSSDTSSSQIEKASSLSETTSQLERISSPSDKLSSHITETSSLSVVSSSYCQKTLSSELENNPSPNKLSTELEDISSSSTEEGEVSD</sequence>
<keyword evidence="4" id="KW-1185">Reference proteome</keyword>
<feature type="compositionally biased region" description="Low complexity" evidence="2">
    <location>
        <begin position="302"/>
        <end position="331"/>
    </location>
</feature>
<feature type="compositionally biased region" description="Polar residues" evidence="2">
    <location>
        <begin position="387"/>
        <end position="406"/>
    </location>
</feature>
<reference evidence="3" key="1">
    <citation type="submission" date="2020-08" db="EMBL/GenBank/DDBJ databases">
        <title>Multicomponent nature underlies the extraordinary mechanical properties of spider dragline silk.</title>
        <authorList>
            <person name="Kono N."/>
            <person name="Nakamura H."/>
            <person name="Mori M."/>
            <person name="Yoshida Y."/>
            <person name="Ohtoshi R."/>
            <person name="Malay A.D."/>
            <person name="Moran D.A.P."/>
            <person name="Tomita M."/>
            <person name="Numata K."/>
            <person name="Arakawa K."/>
        </authorList>
    </citation>
    <scope>NUCLEOTIDE SEQUENCE</scope>
</reference>
<proteinExistence type="predicted"/>
<name>A0A8X6QMV1_NEPPI</name>
<evidence type="ECO:0000256" key="2">
    <source>
        <dbReference type="SAM" id="MobiDB-lite"/>
    </source>
</evidence>
<feature type="region of interest" description="Disordered" evidence="2">
    <location>
        <begin position="295"/>
        <end position="498"/>
    </location>
</feature>
<protein>
    <submittedName>
        <fullName evidence="3">Cyclin-related protein</fullName>
    </submittedName>
</protein>
<gene>
    <name evidence="3" type="primary">X975_09613</name>
    <name evidence="3" type="ORF">NPIL_226041</name>
</gene>
<dbReference type="GO" id="GO:0016538">
    <property type="term" value="F:cyclin-dependent protein serine/threonine kinase regulator activity"/>
    <property type="evidence" value="ECO:0007669"/>
    <property type="project" value="InterPro"/>
</dbReference>
<feature type="compositionally biased region" description="Polar residues" evidence="2">
    <location>
        <begin position="428"/>
        <end position="495"/>
    </location>
</feature>
<accession>A0A8X6QMV1</accession>
<comment type="caution">
    <text evidence="3">The sequence shown here is derived from an EMBL/GenBank/DDBJ whole genome shotgun (WGS) entry which is preliminary data.</text>
</comment>
<dbReference type="GO" id="GO:0006357">
    <property type="term" value="P:regulation of transcription by RNA polymerase II"/>
    <property type="evidence" value="ECO:0007669"/>
    <property type="project" value="InterPro"/>
</dbReference>
<dbReference type="Gene3D" id="1.10.472.10">
    <property type="entry name" value="Cyclin-like"/>
    <property type="match status" value="2"/>
</dbReference>
<evidence type="ECO:0000313" key="3">
    <source>
        <dbReference type="EMBL" id="GFU33568.1"/>
    </source>
</evidence>
<dbReference type="PANTHER" id="PTHR10026">
    <property type="entry name" value="CYCLIN"/>
    <property type="match status" value="1"/>
</dbReference>
<feature type="compositionally biased region" description="Polar residues" evidence="2">
    <location>
        <begin position="511"/>
        <end position="535"/>
    </location>
</feature>
<organism evidence="3 4">
    <name type="scientific">Nephila pilipes</name>
    <name type="common">Giant wood spider</name>
    <name type="synonym">Nephila maculata</name>
    <dbReference type="NCBI Taxonomy" id="299642"/>
    <lineage>
        <taxon>Eukaryota</taxon>
        <taxon>Metazoa</taxon>
        <taxon>Ecdysozoa</taxon>
        <taxon>Arthropoda</taxon>
        <taxon>Chelicerata</taxon>
        <taxon>Arachnida</taxon>
        <taxon>Araneae</taxon>
        <taxon>Araneomorphae</taxon>
        <taxon>Entelegynae</taxon>
        <taxon>Araneoidea</taxon>
        <taxon>Nephilidae</taxon>
        <taxon>Nephila</taxon>
    </lineage>
</organism>
<keyword evidence="1" id="KW-0195">Cyclin</keyword>